<dbReference type="Proteomes" id="UP000242715">
    <property type="component" value="Unassembled WGS sequence"/>
</dbReference>
<name>A0A2Z6MBS8_TRISU</name>
<reference evidence="2" key="1">
    <citation type="journal article" date="2017" name="Front. Plant Sci.">
        <title>Climate Clever Clovers: New Paradigm to Reduce the Environmental Footprint of Ruminants by Breeding Low Methanogenic Forages Utilizing Haplotype Variation.</title>
        <authorList>
            <person name="Kaur P."/>
            <person name="Appels R."/>
            <person name="Bayer P.E."/>
            <person name="Keeble-Gagnere G."/>
            <person name="Wang J."/>
            <person name="Hirakawa H."/>
            <person name="Shirasawa K."/>
            <person name="Vercoe P."/>
            <person name="Stefanova K."/>
            <person name="Durmic Z."/>
            <person name="Nichols P."/>
            <person name="Revell C."/>
            <person name="Isobe S.N."/>
            <person name="Edwards D."/>
            <person name="Erskine W."/>
        </authorList>
    </citation>
    <scope>NUCLEOTIDE SEQUENCE [LARGE SCALE GENOMIC DNA]</scope>
    <source>
        <strain evidence="2">cv. Daliak</strain>
    </source>
</reference>
<evidence type="ECO:0000313" key="1">
    <source>
        <dbReference type="EMBL" id="GAU22972.1"/>
    </source>
</evidence>
<evidence type="ECO:0000313" key="2">
    <source>
        <dbReference type="Proteomes" id="UP000242715"/>
    </source>
</evidence>
<sequence>MQALWLFFKENIKCGNKLNDVLWRPQKFGKRSSYVPEKKDKLNKKEDEEDNVPFMKTPTRLDVSMEDNTQGRLYGKD</sequence>
<dbReference type="EMBL" id="DF973259">
    <property type="protein sequence ID" value="GAU22972.1"/>
    <property type="molecule type" value="Genomic_DNA"/>
</dbReference>
<dbReference type="AlphaFoldDB" id="A0A2Z6MBS8"/>
<accession>A0A2Z6MBS8</accession>
<gene>
    <name evidence="1" type="ORF">TSUD_247160</name>
</gene>
<organism evidence="1 2">
    <name type="scientific">Trifolium subterraneum</name>
    <name type="common">Subterranean clover</name>
    <dbReference type="NCBI Taxonomy" id="3900"/>
    <lineage>
        <taxon>Eukaryota</taxon>
        <taxon>Viridiplantae</taxon>
        <taxon>Streptophyta</taxon>
        <taxon>Embryophyta</taxon>
        <taxon>Tracheophyta</taxon>
        <taxon>Spermatophyta</taxon>
        <taxon>Magnoliopsida</taxon>
        <taxon>eudicotyledons</taxon>
        <taxon>Gunneridae</taxon>
        <taxon>Pentapetalae</taxon>
        <taxon>rosids</taxon>
        <taxon>fabids</taxon>
        <taxon>Fabales</taxon>
        <taxon>Fabaceae</taxon>
        <taxon>Papilionoideae</taxon>
        <taxon>50 kb inversion clade</taxon>
        <taxon>NPAAA clade</taxon>
        <taxon>Hologalegina</taxon>
        <taxon>IRL clade</taxon>
        <taxon>Trifolieae</taxon>
        <taxon>Trifolium</taxon>
    </lineage>
</organism>
<protein>
    <submittedName>
        <fullName evidence="1">Uncharacterized protein</fullName>
    </submittedName>
</protein>
<keyword evidence="2" id="KW-1185">Reference proteome</keyword>
<dbReference type="OrthoDB" id="9514740at2759"/>
<proteinExistence type="predicted"/>